<dbReference type="RefSeq" id="WP_135496879.1">
    <property type="nucleotide sequence ID" value="NZ_SRLD01000009.1"/>
</dbReference>
<dbReference type="Proteomes" id="UP000297739">
    <property type="component" value="Unassembled WGS sequence"/>
</dbReference>
<dbReference type="EMBL" id="SRLD01000009">
    <property type="protein sequence ID" value="TGE17802.1"/>
    <property type="molecule type" value="Genomic_DNA"/>
</dbReference>
<keyword evidence="2" id="KW-1185">Reference proteome</keyword>
<name>A0A4Z0PMI9_9BACT</name>
<dbReference type="OrthoDB" id="1414800at2"/>
<evidence type="ECO:0000313" key="2">
    <source>
        <dbReference type="Proteomes" id="UP000297739"/>
    </source>
</evidence>
<dbReference type="AlphaFoldDB" id="A0A4Z0PMI9"/>
<proteinExistence type="predicted"/>
<accession>A0A4Z0PMI9</accession>
<protein>
    <recommendedName>
        <fullName evidence="3">DUF4747 family protein</fullName>
    </recommendedName>
</protein>
<organism evidence="1 2">
    <name type="scientific">Hymenobacter elongatus</name>
    <dbReference type="NCBI Taxonomy" id="877208"/>
    <lineage>
        <taxon>Bacteria</taxon>
        <taxon>Pseudomonadati</taxon>
        <taxon>Bacteroidota</taxon>
        <taxon>Cytophagia</taxon>
        <taxon>Cytophagales</taxon>
        <taxon>Hymenobacteraceae</taxon>
        <taxon>Hymenobacter</taxon>
    </lineage>
</organism>
<evidence type="ECO:0000313" key="1">
    <source>
        <dbReference type="EMBL" id="TGE17802.1"/>
    </source>
</evidence>
<evidence type="ECO:0008006" key="3">
    <source>
        <dbReference type="Google" id="ProtNLM"/>
    </source>
</evidence>
<reference evidence="1 2" key="1">
    <citation type="submission" date="2019-04" db="EMBL/GenBank/DDBJ databases">
        <authorList>
            <person name="Feng G."/>
            <person name="Zhang J."/>
            <person name="Zhu H."/>
        </authorList>
    </citation>
    <scope>NUCLEOTIDE SEQUENCE [LARGE SCALE GENOMIC DNA]</scope>
    <source>
        <strain evidence="1 2">JCM 17223</strain>
    </source>
</reference>
<gene>
    <name evidence="1" type="ORF">E5J99_06310</name>
</gene>
<sequence length="289" mass="32931">MDKILVLRYQNVKASTLFSDSSVAVADLSRENTLIKSIKENSSFTLYYSEYKFLFYIEDDLGCFGTLMKKQKANVGRTYDNKGPVVEQMDNWQQMPFYIYYKTQIIFIQEKKKIIPITILCELLSSLKIDEQKINYYNTIVEPIIEPGNFWPAIKNSDGIYGLKFELVGPNLFGATKSANQLLQALKPIYNQEKFSFSLENENAALKVPENKFIETCRDQAESGGGSWQITALIRRAKIVIKSYDKAKTISTDNIKDIESLVGIRSKLHDAISRIDAILLGKINKSAKK</sequence>
<comment type="caution">
    <text evidence="1">The sequence shown here is derived from an EMBL/GenBank/DDBJ whole genome shotgun (WGS) entry which is preliminary data.</text>
</comment>